<dbReference type="EMBL" id="BKCJ010464114">
    <property type="protein sequence ID" value="GFA66146.1"/>
    <property type="molecule type" value="Genomic_DNA"/>
</dbReference>
<proteinExistence type="predicted"/>
<reference evidence="2" key="1">
    <citation type="journal article" date="2019" name="Sci. Rep.">
        <title>Draft genome of Tanacetum cinerariifolium, the natural source of mosquito coil.</title>
        <authorList>
            <person name="Yamashiro T."/>
            <person name="Shiraishi A."/>
            <person name="Satake H."/>
            <person name="Nakayama K."/>
        </authorList>
    </citation>
    <scope>NUCLEOTIDE SEQUENCE</scope>
</reference>
<comment type="caution">
    <text evidence="2">The sequence shown here is derived from an EMBL/GenBank/DDBJ whole genome shotgun (WGS) entry which is preliminary data.</text>
</comment>
<evidence type="ECO:0000313" key="2">
    <source>
        <dbReference type="EMBL" id="GFA66146.1"/>
    </source>
</evidence>
<name>A0A699K1C5_TANCI</name>
<accession>A0A699K1C5</accession>
<organism evidence="2">
    <name type="scientific">Tanacetum cinerariifolium</name>
    <name type="common">Dalmatian daisy</name>
    <name type="synonym">Chrysanthemum cinerariifolium</name>
    <dbReference type="NCBI Taxonomy" id="118510"/>
    <lineage>
        <taxon>Eukaryota</taxon>
        <taxon>Viridiplantae</taxon>
        <taxon>Streptophyta</taxon>
        <taxon>Embryophyta</taxon>
        <taxon>Tracheophyta</taxon>
        <taxon>Spermatophyta</taxon>
        <taxon>Magnoliopsida</taxon>
        <taxon>eudicotyledons</taxon>
        <taxon>Gunneridae</taxon>
        <taxon>Pentapetalae</taxon>
        <taxon>asterids</taxon>
        <taxon>campanulids</taxon>
        <taxon>Asterales</taxon>
        <taxon>Asteraceae</taxon>
        <taxon>Asteroideae</taxon>
        <taxon>Anthemideae</taxon>
        <taxon>Anthemidinae</taxon>
        <taxon>Tanacetum</taxon>
    </lineage>
</organism>
<feature type="coiled-coil region" evidence="1">
    <location>
        <begin position="51"/>
        <end position="157"/>
    </location>
</feature>
<protein>
    <submittedName>
        <fullName evidence="2">Uncharacterized protein</fullName>
    </submittedName>
</protein>
<feature type="non-terminal residue" evidence="2">
    <location>
        <position position="226"/>
    </location>
</feature>
<dbReference type="AlphaFoldDB" id="A0A699K1C5"/>
<gene>
    <name evidence="2" type="ORF">Tci_638118</name>
</gene>
<sequence>MLKAQAHKWTEHEAKKAKMIKEYNNQISFRADTLIITKISYVINSKKEATMKITREKIDKQLRKLKRLEDLKAKNERSEQKLRFVTQEGPLSQEKIDKQLRKLKRLEDLKAKNERSEQKLRFVTQEGPLSQEKIDKQLRKLKRLEDLKAKNERSEQKLRKIFNPAMLKAQAHKWTEHEAKKAKMIKEYNNQISFRADTLIITKISYVINSKKEATMKITRGDNPLN</sequence>
<evidence type="ECO:0000256" key="1">
    <source>
        <dbReference type="SAM" id="Coils"/>
    </source>
</evidence>
<keyword evidence="1" id="KW-0175">Coiled coil</keyword>